<evidence type="ECO:0000256" key="1">
    <source>
        <dbReference type="SAM" id="MobiDB-lite"/>
    </source>
</evidence>
<proteinExistence type="predicted"/>
<gene>
    <name evidence="2" type="ORF">AA0114_g2939</name>
</gene>
<accession>A0A4Q4MRC2</accession>
<dbReference type="Proteomes" id="UP000292402">
    <property type="component" value="Unassembled WGS sequence"/>
</dbReference>
<feature type="region of interest" description="Disordered" evidence="1">
    <location>
        <begin position="1"/>
        <end position="70"/>
    </location>
</feature>
<dbReference type="EMBL" id="PDXA01000007">
    <property type="protein sequence ID" value="RYN56687.1"/>
    <property type="molecule type" value="Genomic_DNA"/>
</dbReference>
<name>A0A4Q4MRC2_9PLEO</name>
<comment type="caution">
    <text evidence="2">The sequence shown here is derived from an EMBL/GenBank/DDBJ whole genome shotgun (WGS) entry which is preliminary data.</text>
</comment>
<dbReference type="AlphaFoldDB" id="A0A4Q4MRC2"/>
<evidence type="ECO:0000313" key="3">
    <source>
        <dbReference type="Proteomes" id="UP000292402"/>
    </source>
</evidence>
<evidence type="ECO:0000313" key="2">
    <source>
        <dbReference type="EMBL" id="RYN56687.1"/>
    </source>
</evidence>
<organism evidence="2 3">
    <name type="scientific">Alternaria tenuissima</name>
    <dbReference type="NCBI Taxonomy" id="119927"/>
    <lineage>
        <taxon>Eukaryota</taxon>
        <taxon>Fungi</taxon>
        <taxon>Dikarya</taxon>
        <taxon>Ascomycota</taxon>
        <taxon>Pezizomycotina</taxon>
        <taxon>Dothideomycetes</taxon>
        <taxon>Pleosporomycetidae</taxon>
        <taxon>Pleosporales</taxon>
        <taxon>Pleosporineae</taxon>
        <taxon>Pleosporaceae</taxon>
        <taxon>Alternaria</taxon>
        <taxon>Alternaria sect. Alternaria</taxon>
        <taxon>Alternaria alternata complex</taxon>
    </lineage>
</organism>
<reference evidence="3" key="1">
    <citation type="journal article" date="2019" name="bioRxiv">
        <title>Genomics, evolutionary history and diagnostics of the Alternaria alternata species group including apple and Asian pear pathotypes.</title>
        <authorList>
            <person name="Armitage A.D."/>
            <person name="Cockerton H.M."/>
            <person name="Sreenivasaprasad S."/>
            <person name="Woodhall J.W."/>
            <person name="Lane C.R."/>
            <person name="Harrison R.J."/>
            <person name="Clarkson J.P."/>
        </authorList>
    </citation>
    <scope>NUCLEOTIDE SEQUENCE [LARGE SCALE GENOMIC DNA]</scope>
    <source>
        <strain evidence="3">FERA 1082</strain>
    </source>
</reference>
<sequence length="166" mass="19095">MDADPACKSEPSFTQDAQPMRPARRRVNSDDTERPPSAQRTQDEVDGQADANAGEQTEDEDSDPAGRIEDFDWEDLHVRYHEAMNGCHNEESELMQEWESLMAYFRIWANSGLEHETGRTYSRLRTRMAYVQNAEEELEKKRNHYISVVKAFESALNLLKANGIGR</sequence>
<protein>
    <submittedName>
        <fullName evidence="2">Uncharacterized protein</fullName>
    </submittedName>
</protein>